<protein>
    <recommendedName>
        <fullName evidence="12">Proline--tRNA ligase</fullName>
        <ecNumber evidence="12">6.1.1.15</ecNumber>
    </recommendedName>
    <alternativeName>
        <fullName evidence="12">Prolyl-tRNA synthetase</fullName>
        <shortName evidence="12">ProRS</shortName>
    </alternativeName>
</protein>
<dbReference type="EMBL" id="CP041186">
    <property type="protein sequence ID" value="QDG52497.1"/>
    <property type="molecule type" value="Genomic_DNA"/>
</dbReference>
<dbReference type="InterPro" id="IPR036621">
    <property type="entry name" value="Anticodon-bd_dom_sf"/>
</dbReference>
<keyword evidence="6 12" id="KW-0067">ATP-binding</keyword>
<evidence type="ECO:0000256" key="12">
    <source>
        <dbReference type="HAMAP-Rule" id="MF_01569"/>
    </source>
</evidence>
<evidence type="ECO:0000256" key="4">
    <source>
        <dbReference type="ARBA" id="ARBA00022598"/>
    </source>
</evidence>
<evidence type="ECO:0000256" key="7">
    <source>
        <dbReference type="ARBA" id="ARBA00022917"/>
    </source>
</evidence>
<dbReference type="InterPro" id="IPR002316">
    <property type="entry name" value="Pro-tRNA-ligase_IIa"/>
</dbReference>
<dbReference type="Pfam" id="PF00587">
    <property type="entry name" value="tRNA-synt_2b"/>
    <property type="match status" value="1"/>
</dbReference>
<dbReference type="PANTHER" id="PTHR42753:SF2">
    <property type="entry name" value="PROLINE--TRNA LIGASE"/>
    <property type="match status" value="1"/>
</dbReference>
<evidence type="ECO:0000256" key="9">
    <source>
        <dbReference type="ARBA" id="ARBA00047671"/>
    </source>
</evidence>
<dbReference type="PROSITE" id="PS50862">
    <property type="entry name" value="AA_TRNA_LIGASE_II"/>
    <property type="match status" value="1"/>
</dbReference>
<keyword evidence="15" id="KW-1185">Reference proteome</keyword>
<dbReference type="InterPro" id="IPR050062">
    <property type="entry name" value="Pro-tRNA_synthetase"/>
</dbReference>
<dbReference type="InterPro" id="IPR007214">
    <property type="entry name" value="YbaK/aa-tRNA-synth-assoc-dom"/>
</dbReference>
<comment type="subunit">
    <text evidence="2 12">Homodimer.</text>
</comment>
<evidence type="ECO:0000256" key="2">
    <source>
        <dbReference type="ARBA" id="ARBA00011738"/>
    </source>
</evidence>
<comment type="catalytic activity">
    <reaction evidence="9 12">
        <text>tRNA(Pro) + L-proline + ATP = L-prolyl-tRNA(Pro) + AMP + diphosphate</text>
        <dbReference type="Rhea" id="RHEA:14305"/>
        <dbReference type="Rhea" id="RHEA-COMP:9700"/>
        <dbReference type="Rhea" id="RHEA-COMP:9702"/>
        <dbReference type="ChEBI" id="CHEBI:30616"/>
        <dbReference type="ChEBI" id="CHEBI:33019"/>
        <dbReference type="ChEBI" id="CHEBI:60039"/>
        <dbReference type="ChEBI" id="CHEBI:78442"/>
        <dbReference type="ChEBI" id="CHEBI:78532"/>
        <dbReference type="ChEBI" id="CHEBI:456215"/>
        <dbReference type="EC" id="6.1.1.15"/>
    </reaction>
</comment>
<sequence>MRLSKMFMPTRKEDPADAEVVSHKLLVRGGYIRMLTRGIYDFLPLGWRSVRKIEQIIREEMDRAGAQEVHLPAVQPAELWKESGRWDEYGPELLRFKDRKGSDFCLGPTHEEVITDLIRGDIASYKDLPVNLYQIQTKFRDEPRPRFGLMRGREFIMKDAYSFDIDEEGANKSYEEMFETYKRICERLGFDYAAVEADTGNIGGSKSHEFQVLADTGEDEIVSCPECGYAANVEKAEIRLPEYDGEKFPPQDLELVETPGKKTIDEVSGFLNIAPMRCLKTLIFNCDDTAVAVLVRGDHDANEIKIRGFLKEHTDISCEEINLASDAQVTEITGAPVGFAGPIDLDIPVFADLAVEEMTNYTVGANDADKHYVNVNHGRDFEVEAFADLRRAQNADLCGRCGAPFEGHRGIEIGHVFYLGTKYSEAMDAKIQDENGQMKPMIMGCYGIGVTRILAAVVEQNHDDNGIIWPMAIAPYQVTVLPLQMRNDEVVETGEKLYEELRAAGIEVTLDDRDAGVGQKFKDADLVGIPVRIAIGSRGLKDGNVEIKLRSESDIQDISVDEAVEYVKGLVQKG</sequence>
<dbReference type="FunFam" id="3.30.930.10:FF:000065">
    <property type="entry name" value="Proline--tRNA ligase"/>
    <property type="match status" value="1"/>
</dbReference>
<dbReference type="CDD" id="cd04334">
    <property type="entry name" value="ProRS-INS"/>
    <property type="match status" value="1"/>
</dbReference>
<dbReference type="SUPFAM" id="SSF55681">
    <property type="entry name" value="Class II aaRS and biotin synthetases"/>
    <property type="match status" value="1"/>
</dbReference>
<accession>A0A5B8YDF3</accession>
<comment type="domain">
    <text evidence="12">Consists of three domains: the N-terminal catalytic domain, the editing domain and the C-terminal anticodon-binding domain.</text>
</comment>
<evidence type="ECO:0000259" key="13">
    <source>
        <dbReference type="PROSITE" id="PS50862"/>
    </source>
</evidence>
<dbReference type="InterPro" id="IPR002314">
    <property type="entry name" value="aa-tRNA-synt_IIb"/>
</dbReference>
<evidence type="ECO:0000256" key="5">
    <source>
        <dbReference type="ARBA" id="ARBA00022741"/>
    </source>
</evidence>
<dbReference type="InterPro" id="IPR045864">
    <property type="entry name" value="aa-tRNA-synth_II/BPL/LPL"/>
</dbReference>
<dbReference type="PANTHER" id="PTHR42753">
    <property type="entry name" value="MITOCHONDRIAL RIBOSOME PROTEIN L39/PROLYL-TRNA LIGASE FAMILY MEMBER"/>
    <property type="match status" value="1"/>
</dbReference>
<evidence type="ECO:0000256" key="6">
    <source>
        <dbReference type="ARBA" id="ARBA00022840"/>
    </source>
</evidence>
<dbReference type="CDD" id="cd00861">
    <property type="entry name" value="ProRS_anticodon_short"/>
    <property type="match status" value="1"/>
</dbReference>
<keyword evidence="5 12" id="KW-0547">Nucleotide-binding</keyword>
<dbReference type="RefSeq" id="WP_141198967.1">
    <property type="nucleotide sequence ID" value="NZ_CP041186.1"/>
</dbReference>
<evidence type="ECO:0000256" key="10">
    <source>
        <dbReference type="ARBA" id="ARBA00053664"/>
    </source>
</evidence>
<comment type="function">
    <text evidence="10 12">Catalyzes the attachment of proline to tRNA(Pro) in a two-step reaction: proline is first activated by ATP to form Pro-AMP and then transferred to the acceptor end of tRNA(Pro). As ProRS can inadvertently accommodate and process non-cognate amino acids such as alanine and cysteine, to avoid such errors it has two additional distinct editing activities against alanine. One activity is designated as 'pretransfer' editing and involves the tRNA(Pro)-independent hydrolysis of activated Ala-AMP. The other activity is designated 'posttransfer' editing and involves deacylation of mischarged Ala-tRNA(Pro). The misacylated Cys-tRNA(Pro) is not edited by ProRS.</text>
</comment>
<gene>
    <name evidence="12" type="primary">proS</name>
    <name evidence="14" type="ORF">FIV42_17660</name>
</gene>
<comment type="subcellular location">
    <subcellularLocation>
        <location evidence="1 12">Cytoplasm</location>
    </subcellularLocation>
</comment>
<evidence type="ECO:0000313" key="15">
    <source>
        <dbReference type="Proteomes" id="UP000315995"/>
    </source>
</evidence>
<keyword evidence="4 12" id="KW-0436">Ligase</keyword>
<dbReference type="SUPFAM" id="SSF52954">
    <property type="entry name" value="Class II aaRS ABD-related"/>
    <property type="match status" value="1"/>
</dbReference>
<dbReference type="HAMAP" id="MF_01569">
    <property type="entry name" value="Pro_tRNA_synth_type1"/>
    <property type="match status" value="1"/>
</dbReference>
<evidence type="ECO:0000256" key="1">
    <source>
        <dbReference type="ARBA" id="ARBA00004496"/>
    </source>
</evidence>
<dbReference type="PIRSF" id="PIRSF001535">
    <property type="entry name" value="ProRS_1"/>
    <property type="match status" value="1"/>
</dbReference>
<dbReference type="EC" id="6.1.1.15" evidence="12"/>
<keyword evidence="8 12" id="KW-0030">Aminoacyl-tRNA synthetase</keyword>
<dbReference type="PRINTS" id="PR01046">
    <property type="entry name" value="TRNASYNTHPRO"/>
</dbReference>
<dbReference type="NCBIfam" id="TIGR00409">
    <property type="entry name" value="proS_fam_II"/>
    <property type="match status" value="1"/>
</dbReference>
<dbReference type="Pfam" id="PF03129">
    <property type="entry name" value="HGTP_anticodon"/>
    <property type="match status" value="1"/>
</dbReference>
<evidence type="ECO:0000313" key="14">
    <source>
        <dbReference type="EMBL" id="QDG52497.1"/>
    </source>
</evidence>
<dbReference type="AlphaFoldDB" id="A0A4Y6PWU7"/>
<name>A0A4Y6PWU7_PERCE</name>
<dbReference type="CDD" id="cd00779">
    <property type="entry name" value="ProRS_core_prok"/>
    <property type="match status" value="1"/>
</dbReference>
<reference evidence="14 15" key="1">
    <citation type="submission" date="2019-06" db="EMBL/GenBank/DDBJ databases">
        <title>Persicimonas caeni gen. nov., sp. nov., a predatory bacterium isolated from solar saltern.</title>
        <authorList>
            <person name="Wang S."/>
        </authorList>
    </citation>
    <scope>NUCLEOTIDE SEQUENCE [LARGE SCALE GENOMIC DNA]</scope>
    <source>
        <strain evidence="14 15">YN101</strain>
    </source>
</reference>
<comment type="similarity">
    <text evidence="11 12">Belongs to the class-II aminoacyl-tRNA synthetase family. ProS type 1 subfamily.</text>
</comment>
<dbReference type="InterPro" id="IPR036754">
    <property type="entry name" value="YbaK/aa-tRNA-synt-asso_dom_sf"/>
</dbReference>
<keyword evidence="7 12" id="KW-0648">Protein biosynthesis</keyword>
<dbReference type="InterPro" id="IPR044140">
    <property type="entry name" value="ProRS_anticodon_short"/>
</dbReference>
<dbReference type="InterPro" id="IPR023717">
    <property type="entry name" value="Pro-tRNA-Synthase_IIa_type1"/>
</dbReference>
<dbReference type="InterPro" id="IPR033730">
    <property type="entry name" value="ProRS_core_prok"/>
</dbReference>
<feature type="domain" description="Aminoacyl-transfer RNA synthetases class-II family profile" evidence="13">
    <location>
        <begin position="33"/>
        <end position="470"/>
    </location>
</feature>
<dbReference type="GO" id="GO:0002161">
    <property type="term" value="F:aminoacyl-tRNA deacylase activity"/>
    <property type="evidence" value="ECO:0007669"/>
    <property type="project" value="InterPro"/>
</dbReference>
<dbReference type="InterPro" id="IPR004154">
    <property type="entry name" value="Anticodon-bd"/>
</dbReference>
<dbReference type="FunFam" id="3.30.930.10:FF:000066">
    <property type="entry name" value="Proline--tRNA ligase"/>
    <property type="match status" value="1"/>
</dbReference>
<proteinExistence type="inferred from homology"/>
<dbReference type="GO" id="GO:0005829">
    <property type="term" value="C:cytosol"/>
    <property type="evidence" value="ECO:0007669"/>
    <property type="project" value="TreeGrafter"/>
</dbReference>
<dbReference type="InterPro" id="IPR004500">
    <property type="entry name" value="Pro-tRNA-synth_IIa_bac-type"/>
</dbReference>
<dbReference type="SUPFAM" id="SSF55826">
    <property type="entry name" value="YbaK/ProRS associated domain"/>
    <property type="match status" value="1"/>
</dbReference>
<keyword evidence="3 12" id="KW-0963">Cytoplasm</keyword>
<evidence type="ECO:0000256" key="11">
    <source>
        <dbReference type="ARBA" id="ARBA00060755"/>
    </source>
</evidence>
<dbReference type="NCBIfam" id="NF006625">
    <property type="entry name" value="PRK09194.1"/>
    <property type="match status" value="1"/>
</dbReference>
<dbReference type="Gene3D" id="3.30.930.10">
    <property type="entry name" value="Bira Bifunctional Protein, Domain 2"/>
    <property type="match status" value="2"/>
</dbReference>
<dbReference type="OrthoDB" id="9809052at2"/>
<evidence type="ECO:0000256" key="3">
    <source>
        <dbReference type="ARBA" id="ARBA00022490"/>
    </source>
</evidence>
<dbReference type="GO" id="GO:0006433">
    <property type="term" value="P:prolyl-tRNA aminoacylation"/>
    <property type="evidence" value="ECO:0007669"/>
    <property type="project" value="UniProtKB-UniRule"/>
</dbReference>
<organism evidence="14 15">
    <name type="scientific">Persicimonas caeni</name>
    <dbReference type="NCBI Taxonomy" id="2292766"/>
    <lineage>
        <taxon>Bacteria</taxon>
        <taxon>Deltaproteobacteria</taxon>
        <taxon>Bradymonadales</taxon>
        <taxon>Bradymonadaceae</taxon>
        <taxon>Persicimonas</taxon>
    </lineage>
</organism>
<dbReference type="Proteomes" id="UP000315995">
    <property type="component" value="Chromosome"/>
</dbReference>
<dbReference type="Pfam" id="PF04073">
    <property type="entry name" value="tRNA_edit"/>
    <property type="match status" value="1"/>
</dbReference>
<dbReference type="GO" id="GO:0004827">
    <property type="term" value="F:proline-tRNA ligase activity"/>
    <property type="evidence" value="ECO:0007669"/>
    <property type="project" value="UniProtKB-UniRule"/>
</dbReference>
<accession>A0A4Y6PWU7</accession>
<dbReference type="GO" id="GO:0005524">
    <property type="term" value="F:ATP binding"/>
    <property type="evidence" value="ECO:0007669"/>
    <property type="project" value="UniProtKB-UniRule"/>
</dbReference>
<dbReference type="InterPro" id="IPR006195">
    <property type="entry name" value="aa-tRNA-synth_II"/>
</dbReference>
<evidence type="ECO:0000256" key="8">
    <source>
        <dbReference type="ARBA" id="ARBA00023146"/>
    </source>
</evidence>
<dbReference type="Gene3D" id="3.40.50.800">
    <property type="entry name" value="Anticodon-binding domain"/>
    <property type="match status" value="1"/>
</dbReference>